<accession>A0A1I2G469</accession>
<evidence type="ECO:0000313" key="2">
    <source>
        <dbReference type="Proteomes" id="UP000199645"/>
    </source>
</evidence>
<gene>
    <name evidence="1" type="ORF">SAMN05421541_106217</name>
</gene>
<sequence>MGVAGFNSIDRLVVDRARRHVLVGDPTDGRPLPLNFDGATAAQATGLPGIGGPALSAVANTACAAVESRSVVLALRAEPAGSRVPGPLCRHSASRHVAGGAHDRVQLSGRAAGRPVSAASGNGRPAYGKVMIMRVPPPGLSAARMVPSCRSSTRLQIASPSPVPV</sequence>
<dbReference type="EMBL" id="FONV01000006">
    <property type="protein sequence ID" value="SFF12484.1"/>
    <property type="molecule type" value="Genomic_DNA"/>
</dbReference>
<protein>
    <submittedName>
        <fullName evidence="1">Uncharacterized protein</fullName>
    </submittedName>
</protein>
<reference evidence="1 2" key="1">
    <citation type="submission" date="2016-10" db="EMBL/GenBank/DDBJ databases">
        <authorList>
            <person name="de Groot N.N."/>
        </authorList>
    </citation>
    <scope>NUCLEOTIDE SEQUENCE [LARGE SCALE GENOMIC DNA]</scope>
    <source>
        <strain evidence="1 2">DSM 43019</strain>
    </source>
</reference>
<name>A0A1I2G469_9ACTN</name>
<dbReference type="STRING" id="35752.SAMN05421541_106217"/>
<keyword evidence="2" id="KW-1185">Reference proteome</keyword>
<dbReference type="Proteomes" id="UP000199645">
    <property type="component" value="Unassembled WGS sequence"/>
</dbReference>
<dbReference type="AlphaFoldDB" id="A0A1I2G469"/>
<proteinExistence type="predicted"/>
<organism evidence="1 2">
    <name type="scientific">Actinoplanes philippinensis</name>
    <dbReference type="NCBI Taxonomy" id="35752"/>
    <lineage>
        <taxon>Bacteria</taxon>
        <taxon>Bacillati</taxon>
        <taxon>Actinomycetota</taxon>
        <taxon>Actinomycetes</taxon>
        <taxon>Micromonosporales</taxon>
        <taxon>Micromonosporaceae</taxon>
        <taxon>Actinoplanes</taxon>
    </lineage>
</organism>
<evidence type="ECO:0000313" key="1">
    <source>
        <dbReference type="EMBL" id="SFF12484.1"/>
    </source>
</evidence>